<keyword evidence="1" id="KW-1133">Transmembrane helix</keyword>
<dbReference type="InterPro" id="IPR045807">
    <property type="entry name" value="BAMBI_N"/>
</dbReference>
<dbReference type="Pfam" id="PF06211">
    <property type="entry name" value="BAMBI"/>
    <property type="match status" value="1"/>
</dbReference>
<keyword evidence="1" id="KW-0812">Transmembrane</keyword>
<accession>A0A8C4QVU5</accession>
<keyword evidence="5" id="KW-1185">Reference proteome</keyword>
<dbReference type="Proteomes" id="UP000694388">
    <property type="component" value="Unplaced"/>
</dbReference>
<keyword evidence="1" id="KW-0472">Membrane</keyword>
<dbReference type="Ensembl" id="ENSEBUT00000020868.1">
    <property type="protein sequence ID" value="ENSEBUP00000020291.1"/>
    <property type="gene ID" value="ENSEBUG00000012594.1"/>
</dbReference>
<sequence>MRANVQSGEGSEEHSYRQLAVLSLRIFASWWRVALGALLSGPPGEVTTKSWLRMEMERRSLSLVLQLCMLCVSFAAGDIRCYCDAPVCVPTGYMCKSPAAGCFSRPLRPSDPRSPRTHGCLEGLRAGPQACQSHKPTNHTEPWPLLSCCQEDMCNYHMLQGPTNPGRESAAKVHTEDEQIKGHDGIQSHARELWFRAAVIAVPVAGALVLILLIGLALRLLRSEARRQRRVLGKLRCGLNTQSAGLVKTHTCPTCDGLGCSCPLYQTPGWPVRKPSAWSLGLWGLQGGTEKVAFV</sequence>
<feature type="domain" description="BMP and activin membrane-bound inhibitor N-terminal" evidence="2">
    <location>
        <begin position="60"/>
        <end position="160"/>
    </location>
</feature>
<evidence type="ECO:0000313" key="5">
    <source>
        <dbReference type="Proteomes" id="UP000694388"/>
    </source>
</evidence>
<dbReference type="InterPro" id="IPR045806">
    <property type="entry name" value="BAMBI_C"/>
</dbReference>
<evidence type="ECO:0000256" key="1">
    <source>
        <dbReference type="SAM" id="Phobius"/>
    </source>
</evidence>
<dbReference type="AlphaFoldDB" id="A0A8C4QVU5"/>
<evidence type="ECO:0008006" key="6">
    <source>
        <dbReference type="Google" id="ProtNLM"/>
    </source>
</evidence>
<dbReference type="Gene3D" id="2.10.60.10">
    <property type="entry name" value="CD59"/>
    <property type="match status" value="1"/>
</dbReference>
<proteinExistence type="predicted"/>
<name>A0A8C4QVU5_EPTBU</name>
<evidence type="ECO:0000313" key="4">
    <source>
        <dbReference type="Ensembl" id="ENSEBUP00000020291.1"/>
    </source>
</evidence>
<dbReference type="InterPro" id="IPR045860">
    <property type="entry name" value="Snake_toxin-like_sf"/>
</dbReference>
<dbReference type="OMA" id="ITCACTT"/>
<dbReference type="Pfam" id="PF19337">
    <property type="entry name" value="BAMBI_C"/>
    <property type="match status" value="1"/>
</dbReference>
<dbReference type="CDD" id="cd23576">
    <property type="entry name" value="TFP_LU_ECD_BAMBI"/>
    <property type="match status" value="1"/>
</dbReference>
<evidence type="ECO:0000259" key="3">
    <source>
        <dbReference type="Pfam" id="PF19337"/>
    </source>
</evidence>
<evidence type="ECO:0000259" key="2">
    <source>
        <dbReference type="Pfam" id="PF06211"/>
    </source>
</evidence>
<feature type="transmembrane region" description="Helical" evidence="1">
    <location>
        <begin position="193"/>
        <end position="221"/>
    </location>
</feature>
<dbReference type="SUPFAM" id="SSF57302">
    <property type="entry name" value="Snake toxin-like"/>
    <property type="match status" value="1"/>
</dbReference>
<organism evidence="4 5">
    <name type="scientific">Eptatretus burgeri</name>
    <name type="common">Inshore hagfish</name>
    <dbReference type="NCBI Taxonomy" id="7764"/>
    <lineage>
        <taxon>Eukaryota</taxon>
        <taxon>Metazoa</taxon>
        <taxon>Chordata</taxon>
        <taxon>Craniata</taxon>
        <taxon>Vertebrata</taxon>
        <taxon>Cyclostomata</taxon>
        <taxon>Myxini</taxon>
        <taxon>Myxiniformes</taxon>
        <taxon>Myxinidae</taxon>
        <taxon>Eptatretinae</taxon>
        <taxon>Eptatretus</taxon>
    </lineage>
</organism>
<dbReference type="GeneTree" id="ENSGT00940000154101"/>
<feature type="domain" description="BMP and activin membrane-bound inhibitor C-terminal" evidence="3">
    <location>
        <begin position="189"/>
        <end position="230"/>
    </location>
</feature>
<reference evidence="4" key="1">
    <citation type="submission" date="2025-08" db="UniProtKB">
        <authorList>
            <consortium name="Ensembl"/>
        </authorList>
    </citation>
    <scope>IDENTIFICATION</scope>
</reference>
<protein>
    <recommendedName>
        <fullName evidence="6">BMP and activin membrane-bound inhibitor homolog</fullName>
    </recommendedName>
</protein>
<reference evidence="4" key="2">
    <citation type="submission" date="2025-09" db="UniProtKB">
        <authorList>
            <consortium name="Ensembl"/>
        </authorList>
    </citation>
    <scope>IDENTIFICATION</scope>
</reference>